<evidence type="ECO:0000313" key="1">
    <source>
        <dbReference type="EMBL" id="KKK53877.1"/>
    </source>
</evidence>
<name>A0A0F8WAS9_9ZZZZ</name>
<dbReference type="AlphaFoldDB" id="A0A0F8WAS9"/>
<dbReference type="EMBL" id="LAZR01066285">
    <property type="protein sequence ID" value="KKK53877.1"/>
    <property type="molecule type" value="Genomic_DNA"/>
</dbReference>
<organism evidence="1">
    <name type="scientific">marine sediment metagenome</name>
    <dbReference type="NCBI Taxonomy" id="412755"/>
    <lineage>
        <taxon>unclassified sequences</taxon>
        <taxon>metagenomes</taxon>
        <taxon>ecological metagenomes</taxon>
    </lineage>
</organism>
<proteinExistence type="predicted"/>
<comment type="caution">
    <text evidence="1">The sequence shown here is derived from an EMBL/GenBank/DDBJ whole genome shotgun (WGS) entry which is preliminary data.</text>
</comment>
<reference evidence="1" key="1">
    <citation type="journal article" date="2015" name="Nature">
        <title>Complex archaea that bridge the gap between prokaryotes and eukaryotes.</title>
        <authorList>
            <person name="Spang A."/>
            <person name="Saw J.H."/>
            <person name="Jorgensen S.L."/>
            <person name="Zaremba-Niedzwiedzka K."/>
            <person name="Martijn J."/>
            <person name="Lind A.E."/>
            <person name="van Eijk R."/>
            <person name="Schleper C."/>
            <person name="Guy L."/>
            <person name="Ettema T.J."/>
        </authorList>
    </citation>
    <scope>NUCLEOTIDE SEQUENCE</scope>
</reference>
<protein>
    <submittedName>
        <fullName evidence="1">Uncharacterized protein</fullName>
    </submittedName>
</protein>
<sequence length="190" mass="21551">MTKCPPSCEQEIELSVSVLGPTLADVLARVPNFEGVSVQSRQNMASSIRTLCRVGNRNPSLISIETRLIRNIMDQAPSTALDLSPSHWRNVKSDVRRAIRLSCLTRAGQKCEVPLTERWQKLLAKVCDNPQRSTIRRFAQFCTSCQITPEDIDDQILHRYQAFLEATQLYRNPARSVYVLAWAWNKHVAA</sequence>
<gene>
    <name evidence="1" type="ORF">LCGC14_3090360</name>
</gene>
<feature type="non-terminal residue" evidence="1">
    <location>
        <position position="190"/>
    </location>
</feature>
<accession>A0A0F8WAS9</accession>